<evidence type="ECO:0000313" key="19">
    <source>
        <dbReference type="Proteomes" id="UP000265431"/>
    </source>
</evidence>
<evidence type="ECO:0000256" key="16">
    <source>
        <dbReference type="RuleBase" id="RU004516"/>
    </source>
</evidence>
<comment type="pathway">
    <text evidence="4 17">Amino-acid biosynthesis; L-valine biosynthesis; L-valine from pyruvate: step 4/4.</text>
</comment>
<dbReference type="InterPro" id="IPR001544">
    <property type="entry name" value="Aminotrans_IV"/>
</dbReference>
<dbReference type="InterPro" id="IPR018300">
    <property type="entry name" value="Aminotrans_IV_CS"/>
</dbReference>
<dbReference type="PROSITE" id="PS00770">
    <property type="entry name" value="AA_TRANSFER_CLASS_4"/>
    <property type="match status" value="1"/>
</dbReference>
<dbReference type="NCBIfam" id="TIGR01122">
    <property type="entry name" value="ilvE_I"/>
    <property type="match status" value="1"/>
</dbReference>
<dbReference type="SUPFAM" id="SSF56752">
    <property type="entry name" value="D-aminoacid aminotransferase-like PLP-dependent enzymes"/>
    <property type="match status" value="1"/>
</dbReference>
<dbReference type="EC" id="2.6.1.42" evidence="17"/>
<evidence type="ECO:0000256" key="4">
    <source>
        <dbReference type="ARBA" id="ARBA00004931"/>
    </source>
</evidence>
<evidence type="ECO:0000256" key="13">
    <source>
        <dbReference type="ARBA" id="ARBA00048798"/>
    </source>
</evidence>
<evidence type="ECO:0000256" key="14">
    <source>
        <dbReference type="ARBA" id="ARBA00049229"/>
    </source>
</evidence>
<dbReference type="PANTHER" id="PTHR42743">
    <property type="entry name" value="AMINO-ACID AMINOTRANSFERASE"/>
    <property type="match status" value="1"/>
</dbReference>
<dbReference type="UniPathway" id="UPA00047">
    <property type="reaction ID" value="UER00058"/>
</dbReference>
<comment type="catalytic activity">
    <reaction evidence="14 17">
        <text>L-leucine + 2-oxoglutarate = 4-methyl-2-oxopentanoate + L-glutamate</text>
        <dbReference type="Rhea" id="RHEA:18321"/>
        <dbReference type="ChEBI" id="CHEBI:16810"/>
        <dbReference type="ChEBI" id="CHEBI:17865"/>
        <dbReference type="ChEBI" id="CHEBI:29985"/>
        <dbReference type="ChEBI" id="CHEBI:57427"/>
        <dbReference type="EC" id="2.6.1.42"/>
    </reaction>
</comment>
<dbReference type="InterPro" id="IPR043132">
    <property type="entry name" value="BCAT-like_C"/>
</dbReference>
<organism evidence="18 19">
    <name type="scientific">Henriciella barbarensis</name>
    <dbReference type="NCBI Taxonomy" id="86342"/>
    <lineage>
        <taxon>Bacteria</taxon>
        <taxon>Pseudomonadati</taxon>
        <taxon>Pseudomonadota</taxon>
        <taxon>Alphaproteobacteria</taxon>
        <taxon>Hyphomonadales</taxon>
        <taxon>Hyphomonadaceae</taxon>
        <taxon>Henriciella</taxon>
    </lineage>
</organism>
<dbReference type="Gene3D" id="3.30.470.10">
    <property type="match status" value="1"/>
</dbReference>
<evidence type="ECO:0000256" key="9">
    <source>
        <dbReference type="ARBA" id="ARBA00022679"/>
    </source>
</evidence>
<evidence type="ECO:0000256" key="12">
    <source>
        <dbReference type="ARBA" id="ARBA00048212"/>
    </source>
</evidence>
<comment type="catalytic activity">
    <reaction evidence="13 17">
        <text>L-isoleucine + 2-oxoglutarate = (S)-3-methyl-2-oxopentanoate + L-glutamate</text>
        <dbReference type="Rhea" id="RHEA:24801"/>
        <dbReference type="ChEBI" id="CHEBI:16810"/>
        <dbReference type="ChEBI" id="CHEBI:29985"/>
        <dbReference type="ChEBI" id="CHEBI:35146"/>
        <dbReference type="ChEBI" id="CHEBI:58045"/>
        <dbReference type="EC" id="2.6.1.42"/>
    </reaction>
</comment>
<comment type="catalytic activity">
    <reaction evidence="12 17">
        <text>L-valine + 2-oxoglutarate = 3-methyl-2-oxobutanoate + L-glutamate</text>
        <dbReference type="Rhea" id="RHEA:24813"/>
        <dbReference type="ChEBI" id="CHEBI:11851"/>
        <dbReference type="ChEBI" id="CHEBI:16810"/>
        <dbReference type="ChEBI" id="CHEBI:29985"/>
        <dbReference type="ChEBI" id="CHEBI:57762"/>
        <dbReference type="EC" id="2.6.1.42"/>
    </reaction>
</comment>
<dbReference type="CDD" id="cd00449">
    <property type="entry name" value="PLPDE_IV"/>
    <property type="match status" value="1"/>
</dbReference>
<name>A0A399QXD3_9PROT</name>
<dbReference type="GO" id="GO:0009099">
    <property type="term" value="P:L-valine biosynthetic process"/>
    <property type="evidence" value="ECO:0007669"/>
    <property type="project" value="UniProtKB-UniPathway"/>
</dbReference>
<dbReference type="RefSeq" id="WP_119378632.1">
    <property type="nucleotide sequence ID" value="NZ_QWGB01000005.1"/>
</dbReference>
<dbReference type="Proteomes" id="UP000265431">
    <property type="component" value="Unassembled WGS sequence"/>
</dbReference>
<accession>A0A399QXD3</accession>
<keyword evidence="8 17" id="KW-0028">Amino-acid biosynthesis</keyword>
<dbReference type="EMBL" id="QWGB01000005">
    <property type="protein sequence ID" value="RIJ23443.1"/>
    <property type="molecule type" value="Genomic_DNA"/>
</dbReference>
<dbReference type="GO" id="GO:0052656">
    <property type="term" value="F:L-isoleucine-2-oxoglutarate transaminase activity"/>
    <property type="evidence" value="ECO:0007669"/>
    <property type="project" value="RHEA"/>
</dbReference>
<dbReference type="FunFam" id="3.20.10.10:FF:000002">
    <property type="entry name" value="D-alanine aminotransferase"/>
    <property type="match status" value="1"/>
</dbReference>
<evidence type="ECO:0000256" key="11">
    <source>
        <dbReference type="ARBA" id="ARBA00023304"/>
    </source>
</evidence>
<dbReference type="OrthoDB" id="21319at2"/>
<evidence type="ECO:0000256" key="2">
    <source>
        <dbReference type="ARBA" id="ARBA00003109"/>
    </source>
</evidence>
<keyword evidence="19" id="KW-1185">Reference proteome</keyword>
<dbReference type="InterPro" id="IPR036038">
    <property type="entry name" value="Aminotransferase-like"/>
</dbReference>
<dbReference type="Pfam" id="PF01063">
    <property type="entry name" value="Aminotran_4"/>
    <property type="match status" value="1"/>
</dbReference>
<evidence type="ECO:0000256" key="17">
    <source>
        <dbReference type="RuleBase" id="RU364094"/>
    </source>
</evidence>
<dbReference type="AlphaFoldDB" id="A0A399QXD3"/>
<reference evidence="18 19" key="1">
    <citation type="submission" date="2018-08" db="EMBL/GenBank/DDBJ databases">
        <title>Henriciella mobilis sp. nov., isolated from seawater.</title>
        <authorList>
            <person name="Cheng H."/>
            <person name="Wu Y.-H."/>
            <person name="Xu X.-W."/>
            <person name="Guo L.-L."/>
        </authorList>
    </citation>
    <scope>NUCLEOTIDE SEQUENCE [LARGE SCALE GENOMIC DNA]</scope>
    <source>
        <strain evidence="18 19">CCUG66934</strain>
    </source>
</reference>
<protein>
    <recommendedName>
        <fullName evidence="17">Branched-chain-amino-acid aminotransferase</fullName>
        <shortName evidence="17">BCAT</shortName>
        <ecNumber evidence="17">2.6.1.42</ecNumber>
    </recommendedName>
</protein>
<evidence type="ECO:0000256" key="5">
    <source>
        <dbReference type="ARBA" id="ARBA00005072"/>
    </source>
</evidence>
<dbReference type="GO" id="GO:0005829">
    <property type="term" value="C:cytosol"/>
    <property type="evidence" value="ECO:0007669"/>
    <property type="project" value="TreeGrafter"/>
</dbReference>
<dbReference type="Gene3D" id="3.20.10.10">
    <property type="entry name" value="D-amino Acid Aminotransferase, subunit A, domain 2"/>
    <property type="match status" value="1"/>
</dbReference>
<gene>
    <name evidence="17" type="primary">ilvE</name>
    <name evidence="18" type="ORF">D1224_04040</name>
</gene>
<comment type="pathway">
    <text evidence="5 17">Amino-acid biosynthesis; L-leucine biosynthesis; L-leucine from 3-methyl-2-oxobutanoate: step 4/4.</text>
</comment>
<dbReference type="GO" id="GO:0009098">
    <property type="term" value="P:L-leucine biosynthetic process"/>
    <property type="evidence" value="ECO:0007669"/>
    <property type="project" value="UniProtKB-UniPathway"/>
</dbReference>
<evidence type="ECO:0000256" key="6">
    <source>
        <dbReference type="ARBA" id="ARBA00009320"/>
    </source>
</evidence>
<evidence type="ECO:0000256" key="15">
    <source>
        <dbReference type="RuleBase" id="RU004106"/>
    </source>
</evidence>
<evidence type="ECO:0000313" key="18">
    <source>
        <dbReference type="EMBL" id="RIJ23443.1"/>
    </source>
</evidence>
<dbReference type="InterPro" id="IPR043131">
    <property type="entry name" value="BCAT-like_N"/>
</dbReference>
<dbReference type="GO" id="GO:0009097">
    <property type="term" value="P:isoleucine biosynthetic process"/>
    <property type="evidence" value="ECO:0007669"/>
    <property type="project" value="UniProtKB-UniPathway"/>
</dbReference>
<evidence type="ECO:0000256" key="7">
    <source>
        <dbReference type="ARBA" id="ARBA00022576"/>
    </source>
</evidence>
<dbReference type="GO" id="GO:0052655">
    <property type="term" value="F:L-valine-2-oxoglutarate transaminase activity"/>
    <property type="evidence" value="ECO:0007669"/>
    <property type="project" value="RHEA"/>
</dbReference>
<dbReference type="GO" id="GO:0052654">
    <property type="term" value="F:L-leucine-2-oxoglutarate transaminase activity"/>
    <property type="evidence" value="ECO:0007669"/>
    <property type="project" value="RHEA"/>
</dbReference>
<sequence length="296" mass="33107">MADASTPYHDRDGYIWMDGEFVPWRETTIHVLTHGLHYASSVFEGERAYGGHIFESRRHTERLHRSANILGFELPYTVDEIEKAKHETLAKSGLENAYVRAFAWRGSEMMGVSAQNNKIHVAIAVWHWGDYFADKMKGIAMTHAQWRRPDPMTAPCEAKAAGLYMICTLSKHAAEKDGFADALMLDYRGHVAEATGANIFFLQDGALHTPTPDCFLNGITRQTAIKLAKARQIEIVERTIMPDELKNFSECFITGTAAEITPVRQIGDVNYKPGSVTEGLVNDYSDLVNGKIKMPA</sequence>
<dbReference type="UniPathway" id="UPA00049">
    <property type="reaction ID" value="UER00062"/>
</dbReference>
<keyword evidence="11 17" id="KW-0100">Branched-chain amino acid biosynthesis</keyword>
<keyword evidence="10 16" id="KW-0663">Pyridoxal phosphate</keyword>
<dbReference type="NCBIfam" id="NF005726">
    <property type="entry name" value="PRK07544.1"/>
    <property type="match status" value="1"/>
</dbReference>
<comment type="cofactor">
    <cofactor evidence="1 16">
        <name>pyridoxal 5'-phosphate</name>
        <dbReference type="ChEBI" id="CHEBI:597326"/>
    </cofactor>
</comment>
<comment type="caution">
    <text evidence="18">The sequence shown here is derived from an EMBL/GenBank/DDBJ whole genome shotgun (WGS) entry which is preliminary data.</text>
</comment>
<dbReference type="PANTHER" id="PTHR42743:SF11">
    <property type="entry name" value="AMINODEOXYCHORISMATE LYASE"/>
    <property type="match status" value="1"/>
</dbReference>
<evidence type="ECO:0000256" key="10">
    <source>
        <dbReference type="ARBA" id="ARBA00022898"/>
    </source>
</evidence>
<dbReference type="InterPro" id="IPR050571">
    <property type="entry name" value="Class-IV_PLP-Dep_Aminotrnsfr"/>
</dbReference>
<comment type="function">
    <text evidence="2 17">Acts on leucine, isoleucine and valine.</text>
</comment>
<dbReference type="UniPathway" id="UPA00048">
    <property type="reaction ID" value="UER00073"/>
</dbReference>
<comment type="similarity">
    <text evidence="6 15">Belongs to the class-IV pyridoxal-phosphate-dependent aminotransferase family.</text>
</comment>
<keyword evidence="9 17" id="KW-0808">Transferase</keyword>
<evidence type="ECO:0000256" key="3">
    <source>
        <dbReference type="ARBA" id="ARBA00004824"/>
    </source>
</evidence>
<evidence type="ECO:0000256" key="8">
    <source>
        <dbReference type="ARBA" id="ARBA00022605"/>
    </source>
</evidence>
<evidence type="ECO:0000256" key="1">
    <source>
        <dbReference type="ARBA" id="ARBA00001933"/>
    </source>
</evidence>
<dbReference type="InterPro" id="IPR005785">
    <property type="entry name" value="B_amino_transI"/>
</dbReference>
<comment type="pathway">
    <text evidence="3 17">Amino-acid biosynthesis; L-isoleucine biosynthesis; L-isoleucine from 2-oxobutanoate: step 4/4.</text>
</comment>
<proteinExistence type="inferred from homology"/>
<keyword evidence="7 17" id="KW-0032">Aminotransferase</keyword>
<dbReference type="NCBIfam" id="NF005146">
    <property type="entry name" value="PRK06606.1"/>
    <property type="match status" value="1"/>
</dbReference>